<dbReference type="RefSeq" id="WP_183317565.1">
    <property type="nucleotide sequence ID" value="NZ_JACIEN010000005.1"/>
</dbReference>
<evidence type="ECO:0000256" key="5">
    <source>
        <dbReference type="ARBA" id="ARBA00022989"/>
    </source>
</evidence>
<dbReference type="InterPro" id="IPR035906">
    <property type="entry name" value="MetI-like_sf"/>
</dbReference>
<feature type="transmembrane region" description="Helical" evidence="7">
    <location>
        <begin position="34"/>
        <end position="56"/>
    </location>
</feature>
<feature type="transmembrane region" description="Helical" evidence="7">
    <location>
        <begin position="233"/>
        <end position="254"/>
    </location>
</feature>
<dbReference type="AlphaFoldDB" id="A0A840C8N5"/>
<organism evidence="9 10">
    <name type="scientific">Chelatococcus caeni</name>
    <dbReference type="NCBI Taxonomy" id="1348468"/>
    <lineage>
        <taxon>Bacteria</taxon>
        <taxon>Pseudomonadati</taxon>
        <taxon>Pseudomonadota</taxon>
        <taxon>Alphaproteobacteria</taxon>
        <taxon>Hyphomicrobiales</taxon>
        <taxon>Chelatococcaceae</taxon>
        <taxon>Chelatococcus</taxon>
    </lineage>
</organism>
<dbReference type="SUPFAM" id="SSF161098">
    <property type="entry name" value="MetI-like"/>
    <property type="match status" value="1"/>
</dbReference>
<dbReference type="EMBL" id="JACIEN010000005">
    <property type="protein sequence ID" value="MBB4018697.1"/>
    <property type="molecule type" value="Genomic_DNA"/>
</dbReference>
<sequence length="319" mass="35510">MSTQSIPAQPLAARAPGRRRRFGLDLARPSRRHWLGYLLLAPAVLLIALIIVYPLFISLDLSFQNVGIARLDQPRRPFTLANYERLFTSAEFWMACWVTFKLLVIVTGACFVLGLATALLVNNRFRGRSIARLFVALPWAVPEVIAVIIFAWIFDSSFGLMNWLFITLGLTSQTINWFSDPDAAFAVVAITMIWKGYPFVSIMALAGLQSIPEDFYNAAKVDGANAWQRFTNITIPTLMPVLGVTIVLVMLWVFRDFSIIYVLTGGGPLKATQTLSIMTYEQAFGFFKMGYASAVGIVTLVLCVLASLLMVGRRAEAMY</sequence>
<dbReference type="Proteomes" id="UP000577362">
    <property type="component" value="Unassembled WGS sequence"/>
</dbReference>
<evidence type="ECO:0000259" key="8">
    <source>
        <dbReference type="PROSITE" id="PS50928"/>
    </source>
</evidence>
<gene>
    <name evidence="9" type="ORF">GGR16_003744</name>
</gene>
<evidence type="ECO:0000256" key="4">
    <source>
        <dbReference type="ARBA" id="ARBA00022692"/>
    </source>
</evidence>
<feature type="transmembrane region" description="Helical" evidence="7">
    <location>
        <begin position="133"/>
        <end position="154"/>
    </location>
</feature>
<dbReference type="GO" id="GO:0005886">
    <property type="term" value="C:plasma membrane"/>
    <property type="evidence" value="ECO:0007669"/>
    <property type="project" value="UniProtKB-SubCell"/>
</dbReference>
<evidence type="ECO:0000313" key="10">
    <source>
        <dbReference type="Proteomes" id="UP000577362"/>
    </source>
</evidence>
<feature type="transmembrane region" description="Helical" evidence="7">
    <location>
        <begin position="290"/>
        <end position="311"/>
    </location>
</feature>
<proteinExistence type="inferred from homology"/>
<keyword evidence="10" id="KW-1185">Reference proteome</keyword>
<keyword evidence="5 7" id="KW-1133">Transmembrane helix</keyword>
<keyword evidence="2 7" id="KW-0813">Transport</keyword>
<feature type="transmembrane region" description="Helical" evidence="7">
    <location>
        <begin position="185"/>
        <end position="208"/>
    </location>
</feature>
<comment type="similarity">
    <text evidence="7">Belongs to the binding-protein-dependent transport system permease family.</text>
</comment>
<evidence type="ECO:0000313" key="9">
    <source>
        <dbReference type="EMBL" id="MBB4018697.1"/>
    </source>
</evidence>
<comment type="caution">
    <text evidence="9">The sequence shown here is derived from an EMBL/GenBank/DDBJ whole genome shotgun (WGS) entry which is preliminary data.</text>
</comment>
<dbReference type="PROSITE" id="PS50928">
    <property type="entry name" value="ABC_TM1"/>
    <property type="match status" value="1"/>
</dbReference>
<dbReference type="PANTHER" id="PTHR43005:SF1">
    <property type="entry name" value="SPERMIDINE_PUTRESCINE TRANSPORT SYSTEM PERMEASE PROTEIN"/>
    <property type="match status" value="1"/>
</dbReference>
<feature type="domain" description="ABC transmembrane type-1" evidence="8">
    <location>
        <begin position="96"/>
        <end position="310"/>
    </location>
</feature>
<protein>
    <submittedName>
        <fullName evidence="9">Multiple sugar transport system permease protein</fullName>
    </submittedName>
</protein>
<feature type="transmembrane region" description="Helical" evidence="7">
    <location>
        <begin position="92"/>
        <end position="121"/>
    </location>
</feature>
<dbReference type="Pfam" id="PF00528">
    <property type="entry name" value="BPD_transp_1"/>
    <property type="match status" value="1"/>
</dbReference>
<evidence type="ECO:0000256" key="1">
    <source>
        <dbReference type="ARBA" id="ARBA00004651"/>
    </source>
</evidence>
<evidence type="ECO:0000256" key="2">
    <source>
        <dbReference type="ARBA" id="ARBA00022448"/>
    </source>
</evidence>
<evidence type="ECO:0000256" key="6">
    <source>
        <dbReference type="ARBA" id="ARBA00023136"/>
    </source>
</evidence>
<feature type="transmembrane region" description="Helical" evidence="7">
    <location>
        <begin position="160"/>
        <end position="178"/>
    </location>
</feature>
<accession>A0A840C8N5</accession>
<dbReference type="GO" id="GO:0055085">
    <property type="term" value="P:transmembrane transport"/>
    <property type="evidence" value="ECO:0007669"/>
    <property type="project" value="InterPro"/>
</dbReference>
<name>A0A840C8N5_9HYPH</name>
<feature type="transmembrane region" description="Helical" evidence="7">
    <location>
        <begin position="259"/>
        <end position="278"/>
    </location>
</feature>
<dbReference type="CDD" id="cd06261">
    <property type="entry name" value="TM_PBP2"/>
    <property type="match status" value="1"/>
</dbReference>
<dbReference type="InterPro" id="IPR000515">
    <property type="entry name" value="MetI-like"/>
</dbReference>
<dbReference type="PANTHER" id="PTHR43005">
    <property type="entry name" value="BLR7065 PROTEIN"/>
    <property type="match status" value="1"/>
</dbReference>
<comment type="subcellular location">
    <subcellularLocation>
        <location evidence="1 7">Cell membrane</location>
        <topology evidence="1 7">Multi-pass membrane protein</topology>
    </subcellularLocation>
</comment>
<keyword evidence="4 7" id="KW-0812">Transmembrane</keyword>
<reference evidence="9 10" key="1">
    <citation type="submission" date="2020-08" db="EMBL/GenBank/DDBJ databases">
        <title>Genomic Encyclopedia of Type Strains, Phase IV (KMG-IV): sequencing the most valuable type-strain genomes for metagenomic binning, comparative biology and taxonomic classification.</title>
        <authorList>
            <person name="Goeker M."/>
        </authorList>
    </citation>
    <scope>NUCLEOTIDE SEQUENCE [LARGE SCALE GENOMIC DNA]</scope>
    <source>
        <strain evidence="9 10">DSM 103737</strain>
    </source>
</reference>
<keyword evidence="9" id="KW-0762">Sugar transport</keyword>
<evidence type="ECO:0000256" key="3">
    <source>
        <dbReference type="ARBA" id="ARBA00022475"/>
    </source>
</evidence>
<keyword evidence="3" id="KW-1003">Cell membrane</keyword>
<dbReference type="Gene3D" id="1.10.3720.10">
    <property type="entry name" value="MetI-like"/>
    <property type="match status" value="1"/>
</dbReference>
<evidence type="ECO:0000256" key="7">
    <source>
        <dbReference type="RuleBase" id="RU363032"/>
    </source>
</evidence>
<keyword evidence="6 7" id="KW-0472">Membrane</keyword>